<dbReference type="EMBL" id="FNYR01000044">
    <property type="protein sequence ID" value="SEJ30954.1"/>
    <property type="molecule type" value="Genomic_DNA"/>
</dbReference>
<evidence type="ECO:0000313" key="1">
    <source>
        <dbReference type="EMBL" id="SEJ30954.1"/>
    </source>
</evidence>
<dbReference type="AlphaFoldDB" id="A0A1H6XTL0"/>
<proteinExistence type="predicted"/>
<dbReference type="Proteomes" id="UP000198888">
    <property type="component" value="Unassembled WGS sequence"/>
</dbReference>
<protein>
    <submittedName>
        <fullName evidence="1">Uncharacterized protein</fullName>
    </submittedName>
</protein>
<keyword evidence="2" id="KW-1185">Reference proteome</keyword>
<name>A0A1H6XTL0_9EURY</name>
<reference evidence="1 2" key="1">
    <citation type="submission" date="2016-10" db="EMBL/GenBank/DDBJ databases">
        <authorList>
            <person name="de Groot N.N."/>
        </authorList>
    </citation>
    <scope>NUCLEOTIDE SEQUENCE [LARGE SCALE GENOMIC DNA]</scope>
    <source>
        <strain evidence="1 2">DSM 22187</strain>
    </source>
</reference>
<sequence length="252" mass="28595">MQLFLTNIQSGPIIAFTGQSGYADQPHLEINDIPDLNTIYLPDWNPLSAFLNAHVDKQMDGYALCGKLPKAPIGTLTETNRLPNTPSRTVLDELIELIGTSPYNHLIVLTIRPKLIGESDEEQAQDNSIIQQKIDDATNWFRDKSEANIDQEDRVYYVEPTELIAYSEQQSRPSKPLIDGLTDLSTSDHKYKCEQVGTELAADKIAYASTDIKRHLPKHLFYRTDGKKRTLDLLEQDMDNILQRRKHSDSDV</sequence>
<accession>A0A1H6XTL0</accession>
<dbReference type="STRING" id="1073996.SAMN05444271_1448"/>
<organism evidence="1 2">
    <name type="scientific">Halohasta litchfieldiae</name>
    <dbReference type="NCBI Taxonomy" id="1073996"/>
    <lineage>
        <taxon>Archaea</taxon>
        <taxon>Methanobacteriati</taxon>
        <taxon>Methanobacteriota</taxon>
        <taxon>Stenosarchaea group</taxon>
        <taxon>Halobacteria</taxon>
        <taxon>Halobacteriales</taxon>
        <taxon>Haloferacaceae</taxon>
        <taxon>Halohasta</taxon>
    </lineage>
</organism>
<evidence type="ECO:0000313" key="2">
    <source>
        <dbReference type="Proteomes" id="UP000198888"/>
    </source>
</evidence>
<gene>
    <name evidence="1" type="ORF">SAMN05444271_1448</name>
</gene>